<dbReference type="Proteomes" id="UP000261580">
    <property type="component" value="Unassembled WGS sequence"/>
</dbReference>
<dbReference type="Ensembl" id="ENSNBRT00000008321.1">
    <property type="protein sequence ID" value="ENSNBRP00000008094.1"/>
    <property type="gene ID" value="ENSNBRG00000006320.1"/>
</dbReference>
<keyword evidence="4" id="KW-1185">Reference proteome</keyword>
<feature type="compositionally biased region" description="Basic residues" evidence="1">
    <location>
        <begin position="9"/>
        <end position="19"/>
    </location>
</feature>
<name>A0A3Q4MEM9_NEOBR</name>
<dbReference type="STRING" id="32507.ENSNBRP00000008094"/>
<accession>A0A3Q4MEM9</accession>
<feature type="domain" description="DUF4939" evidence="2">
    <location>
        <begin position="18"/>
        <end position="106"/>
    </location>
</feature>
<evidence type="ECO:0000313" key="3">
    <source>
        <dbReference type="Ensembl" id="ENSNBRP00000008094.1"/>
    </source>
</evidence>
<dbReference type="AlphaFoldDB" id="A0A3Q4MEM9"/>
<proteinExistence type="predicted"/>
<feature type="region of interest" description="Disordered" evidence="1">
    <location>
        <begin position="1"/>
        <end position="28"/>
    </location>
</feature>
<reference evidence="3" key="2">
    <citation type="submission" date="2025-09" db="UniProtKB">
        <authorList>
            <consortium name="Ensembl"/>
        </authorList>
    </citation>
    <scope>IDENTIFICATION</scope>
</reference>
<organism evidence="3 4">
    <name type="scientific">Neolamprologus brichardi</name>
    <name type="common">Fairy cichlid</name>
    <name type="synonym">Lamprologus brichardi</name>
    <dbReference type="NCBI Taxonomy" id="32507"/>
    <lineage>
        <taxon>Eukaryota</taxon>
        <taxon>Metazoa</taxon>
        <taxon>Chordata</taxon>
        <taxon>Craniata</taxon>
        <taxon>Vertebrata</taxon>
        <taxon>Euteleostomi</taxon>
        <taxon>Actinopterygii</taxon>
        <taxon>Neopterygii</taxon>
        <taxon>Teleostei</taxon>
        <taxon>Neoteleostei</taxon>
        <taxon>Acanthomorphata</taxon>
        <taxon>Ovalentaria</taxon>
        <taxon>Cichlomorphae</taxon>
        <taxon>Cichliformes</taxon>
        <taxon>Cichlidae</taxon>
        <taxon>African cichlids</taxon>
        <taxon>Pseudocrenilabrinae</taxon>
        <taxon>Lamprologini</taxon>
        <taxon>Neolamprologus</taxon>
    </lineage>
</organism>
<dbReference type="InterPro" id="IPR032549">
    <property type="entry name" value="DUF4939"/>
</dbReference>
<sequence length="131" mass="15096">MEKKEKSGRWKSKAMRRVRQREESHLPTPELFSGDVGKCAGFLMQCSLQFRQRPHAFSNDGSKISYFVQLLRDHALTWAQAVLSASPGITYDEFLSLFRSVFDKGWPEQKISTSCSELCYTVTWILEKVNV</sequence>
<evidence type="ECO:0000259" key="2">
    <source>
        <dbReference type="Pfam" id="PF16297"/>
    </source>
</evidence>
<dbReference type="Pfam" id="PF16297">
    <property type="entry name" value="DUF4939"/>
    <property type="match status" value="1"/>
</dbReference>
<evidence type="ECO:0000313" key="4">
    <source>
        <dbReference type="Proteomes" id="UP000261580"/>
    </source>
</evidence>
<dbReference type="GeneTree" id="ENSGT01120000272077"/>
<evidence type="ECO:0000256" key="1">
    <source>
        <dbReference type="SAM" id="MobiDB-lite"/>
    </source>
</evidence>
<protein>
    <recommendedName>
        <fullName evidence="2">DUF4939 domain-containing protein</fullName>
    </recommendedName>
</protein>
<reference evidence="3" key="1">
    <citation type="submission" date="2025-08" db="UniProtKB">
        <authorList>
            <consortium name="Ensembl"/>
        </authorList>
    </citation>
    <scope>IDENTIFICATION</scope>
</reference>